<accession>A0ABQ7BJ79</accession>
<evidence type="ECO:0000313" key="1">
    <source>
        <dbReference type="EMBL" id="KAF3532200.1"/>
    </source>
</evidence>
<evidence type="ECO:0000313" key="2">
    <source>
        <dbReference type="Proteomes" id="UP000266723"/>
    </source>
</evidence>
<keyword evidence="2" id="KW-1185">Reference proteome</keyword>
<organism evidence="1 2">
    <name type="scientific">Brassica cretica</name>
    <name type="common">Mustard</name>
    <dbReference type="NCBI Taxonomy" id="69181"/>
    <lineage>
        <taxon>Eukaryota</taxon>
        <taxon>Viridiplantae</taxon>
        <taxon>Streptophyta</taxon>
        <taxon>Embryophyta</taxon>
        <taxon>Tracheophyta</taxon>
        <taxon>Spermatophyta</taxon>
        <taxon>Magnoliopsida</taxon>
        <taxon>eudicotyledons</taxon>
        <taxon>Gunneridae</taxon>
        <taxon>Pentapetalae</taxon>
        <taxon>rosids</taxon>
        <taxon>malvids</taxon>
        <taxon>Brassicales</taxon>
        <taxon>Brassicaceae</taxon>
        <taxon>Brassiceae</taxon>
        <taxon>Brassica</taxon>
    </lineage>
</organism>
<gene>
    <name evidence="1" type="ORF">DY000_02040068</name>
</gene>
<reference evidence="1 2" key="1">
    <citation type="journal article" date="2020" name="BMC Genomics">
        <title>Intraspecific diversification of the crop wild relative Brassica cretica Lam. using demographic model selection.</title>
        <authorList>
            <person name="Kioukis A."/>
            <person name="Michalopoulou V.A."/>
            <person name="Briers L."/>
            <person name="Pirintsos S."/>
            <person name="Studholme D.J."/>
            <person name="Pavlidis P."/>
            <person name="Sarris P.F."/>
        </authorList>
    </citation>
    <scope>NUCLEOTIDE SEQUENCE [LARGE SCALE GENOMIC DNA]</scope>
    <source>
        <strain evidence="2">cv. PFS-1207/04</strain>
    </source>
</reference>
<comment type="caution">
    <text evidence="1">The sequence shown here is derived from an EMBL/GenBank/DDBJ whole genome shotgun (WGS) entry which is preliminary data.</text>
</comment>
<proteinExistence type="predicted"/>
<dbReference type="Proteomes" id="UP000266723">
    <property type="component" value="Unassembled WGS sequence"/>
</dbReference>
<sequence>MVDRDGWHFTNNGKYTVKSGNQIERVYPDKERPPLIAVKKNLKARGIQGDICCASCGADEESINGDKRLRFCGGNEEGEVDESLRADNVYRLFRKLRNLT</sequence>
<dbReference type="EMBL" id="QGKV02001507">
    <property type="protein sequence ID" value="KAF3532200.1"/>
    <property type="molecule type" value="Genomic_DNA"/>
</dbReference>
<name>A0ABQ7BJ79_BRACR</name>
<protein>
    <submittedName>
        <fullName evidence="1">Uncharacterized protein</fullName>
    </submittedName>
</protein>